<organism evidence="1 2">
    <name type="scientific">Escherichia coli</name>
    <dbReference type="NCBI Taxonomy" id="562"/>
    <lineage>
        <taxon>Bacteria</taxon>
        <taxon>Pseudomonadati</taxon>
        <taxon>Pseudomonadota</taxon>
        <taxon>Gammaproteobacteria</taxon>
        <taxon>Enterobacterales</taxon>
        <taxon>Enterobacteriaceae</taxon>
        <taxon>Escherichia</taxon>
    </lineage>
</organism>
<protein>
    <submittedName>
        <fullName evidence="1">Enterobactin synthase subunit F</fullName>
        <ecNumber evidence="1">2.7.7.-</ecNumber>
    </submittedName>
</protein>
<dbReference type="GO" id="GO:0016779">
    <property type="term" value="F:nucleotidyltransferase activity"/>
    <property type="evidence" value="ECO:0007669"/>
    <property type="project" value="UniProtKB-KW"/>
</dbReference>
<evidence type="ECO:0000313" key="2">
    <source>
        <dbReference type="Proteomes" id="UP000254255"/>
    </source>
</evidence>
<keyword evidence="1" id="KW-0808">Transferase</keyword>
<name>A0A377F7T4_ECOLX</name>
<dbReference type="AlphaFoldDB" id="A0A377F7T4"/>
<dbReference type="EMBL" id="UGET01000006">
    <property type="protein sequence ID" value="STN26035.1"/>
    <property type="molecule type" value="Genomic_DNA"/>
</dbReference>
<dbReference type="EC" id="2.7.7.-" evidence="1"/>
<evidence type="ECO:0000313" key="1">
    <source>
        <dbReference type="EMBL" id="STN26035.1"/>
    </source>
</evidence>
<dbReference type="Proteomes" id="UP000254255">
    <property type="component" value="Unassembled WGS sequence"/>
</dbReference>
<keyword evidence="1" id="KW-0548">Nucleotidyltransferase</keyword>
<gene>
    <name evidence="1" type="primary">entF_4</name>
    <name evidence="1" type="ORF">NCTC13148_06461</name>
</gene>
<sequence>MRRLGSAALTATGPVLNVLPLGIHIAAQETLPELATRLQHN</sequence>
<reference evidence="1 2" key="1">
    <citation type="submission" date="2018-06" db="EMBL/GenBank/DDBJ databases">
        <authorList>
            <consortium name="Pathogen Informatics"/>
            <person name="Doyle S."/>
        </authorList>
    </citation>
    <scope>NUCLEOTIDE SEQUENCE [LARGE SCALE GENOMIC DNA]</scope>
    <source>
        <strain evidence="1 2">NCTC13148</strain>
    </source>
</reference>
<accession>A0A377F7T4</accession>
<proteinExistence type="predicted"/>